<feature type="coiled-coil region" evidence="1">
    <location>
        <begin position="1251"/>
        <end position="1278"/>
    </location>
</feature>
<evidence type="ECO:0000313" key="4">
    <source>
        <dbReference type="EMBL" id="DAE15532.1"/>
    </source>
</evidence>
<sequence length="2533" mass="285340">MGRGLSRREFELLMRQDAGTKAKKVPGIHKNDNDNTGRGVGREEFNRLIRSTKARAGEPVKTRARDKRQHTAYEEAYFKARQRENTTSEELGQKIGKLKAEREKNNLTGSIFDKIGNFKDNYETSKRLEREIEDTEKEYKSKRGQEYAQKYTEAQKQKDTEISRKKEYAKNLRYKIKDIASEVEKNNIFDGSPEGRLKSAKLDEKRKALEQQVRDIESEVGSPYMTDDEAQTYNYLKKTEGIEAAESFQEYIRETLNQREGNKIANEYIKDGAAGKAMYTAIAGTNQFASGIKQAFTEEELPTSKYQYGSQKVRESIDTIDIAGYDVGQGAYDLGTTIFNMAPSIAASAVTGGIGGAGLGALVGTGSMSVAAKGNAYKQALQEGYDKNQAQAYSIMIGALEGGLQYALGGIGKLGGKVSGSLLQQATKNIQSAAGRAAIELGGNMLSEGGEEYLQEILEPVVRNVAFDENNEFKPFTADALYSGIMGALSAGMLEGPGTIANTAAQNRTGKAIQGIDGSQSLIDTALSMDQDTEAYKMADQIRQGKIKETPVNIGQLYSSTEDAIASVRYNTQDERQETTQNPGEAQNLESPPIADQVPVGNEQIAQNEQKNFVENAIEKNVPTSTQIQNAPETQHTLETPAAEARTSIDRAAEIAARKATPRENSPQTGEVYNLSPEGQKGVNEATTSQETTPAKHTRSDKAYINNQETVVKGIEKSENNTLAVIETYKGIEKVPIDQVTLEDEGMQTVYQQAATLGQSGAKNIVANYVSGTDADIYLKGYNAYYNAALVDLPFEKVHSVAASLMPETTLRQAYFAGQNDRKTSINAKTKITPAYKTGGLVESESSAKLSEEMQQVLNLYGKVSGANIIVEDSIENGKVNGYYDGEGNVHLAVDAENALNVVTNHELTHYIQQNSDLYNDYRDFVMQHYKEQYNTTIDDLIEKRIAEYESEGITLTKEQAMDELVANATELFMTDEVAIEKLCKENRTLAEKILDFVRSLITKIKTMMRDVQPKSPEAIMLNENLEVAQHAEKLWMEALADAAGKEGKRNNYKQYQINPEFNKEYDAWDGKSRNESFEVGRTSKILKNLGVPDKKIFWDASKLIKIKREHPEMTDDVIKQVPYILESPVIVMRSKTKSERITMFGEIYDDHDVPVLAILELNPTNKDGVALDEIKIASAYGKDTSPQKLIATSETLYIDPDKNRTKNWMKHTRLQLPVVNIQSGSKNSINHDEQNFNKKLYSLKEDSLAMEGYIRENKNQQEMIALLEKRLKEYRNIEPDHKAIEITAKDILKKYESSYSKPQLIDTLTKLWDYIANSPYVSGDEVMQITSGFAKEILTKSGKMNTALSEEYSDLRKNIRTTKIKVSEQAKSEVEYTEGYNNFRKRNMGSLKLSTTEGVDIDTYYQELAGQYPELFDETVISNAGDQLLQISDVMQQIKPFYENPYGMNMEEAQMDLAYELYDTYFNIKPIKTSVERERNRLNKLQAEYRTKKQNIRKEYQKKYEAQLKQMQEKYQGNQGKVAKALAQQRAAYTEARKAREEGKRSTKLRQSIKKTGMELSKWLISPTDKAHVPEPLRKSILEFVTQIDFTNARAKIDSRTNLDLEQVMKNLKDELSQIKTAQESDKFSGSWIDIDNDAISTLEELIRKNKGIKNLSEMNTNDLKQLNDALTGVKRGVTQINKLIANHRFESVAKCAESTMETLKKKSDLKSLGKVKKMLNVDMLDSWSFFEQFGEAGMSIRKEIRKGENKMIWDIHQAQEYTKKLYQSLKISQKQLSKWTGNHAEGQKFRFGEREFEMTKAQIMSLYVSMLRPQARHHIETGGIRIREVKMQETGGKKIFGMSRVVKSSKVIRLRGEQIAQITDTLTTQEKEFAKGLQKFLADECAKWGNETSMKLYGYEKFKDPNYFPIKTDENQVITNDKTVEQTSLYAIRNRGMTKSLVKGANNAIFIDDIFDVYTRHAKEMAEYHGYAAPLSDAMKWYNYASRNQDSSIHETVKGEIERVYGKESKEYFVKLIQDINGKRKTEKDVLGEKIMGNYKAAAVAANIRVVLQQPTAIGRAWAVMDAKYLAQGAVTPGGVREAKQNSAIALWKSWGYYETMLGKSMKEVITGQSALPDKVKNVAMLPAGWADDVTWGALWNACKAEIKDKRKDLKVGSSEFVEAVSDRFDDVIDQTQVVDTTLNKTQYMRNSGAMAKMQTAFMAEPSKSFNMLRRAITSGSKKKIARSAAAYAITAAMTSAAAAVMDAFRDDDEYVEWGEKWKTAAQNNLKDNINPLNLFPFIKDVYPYVVLSGLRTAETAARQFGDQELASSLSEYADEYESNIFTAGRMDTAVFEQIQKFWRAMKSDKKNDWDKTIAAMSLISMATGIPLKNFSRDAEAILGTILDKRLGTSNNKNSDRIKMLYDALNGGSKEDREKLKQDIIENGGDEEYIVSSTSKIYTSNIKDYIDSGDIAAANEEIKGLYEFKKNSGQEEKKIKTSIKSSLSGRYKEQVMSGNTEIKRRLEKIKVNGEYLYDDEDFERWEDSREK</sequence>
<dbReference type="EMBL" id="BK015606">
    <property type="protein sequence ID" value="DAE15532.1"/>
    <property type="molecule type" value="Genomic_DNA"/>
</dbReference>
<feature type="coiled-coil region" evidence="1">
    <location>
        <begin position="118"/>
        <end position="145"/>
    </location>
</feature>
<keyword evidence="1" id="KW-0175">Coiled coil</keyword>
<reference evidence="4" key="1">
    <citation type="journal article" date="2021" name="Proc. Natl. Acad. Sci. U.S.A.">
        <title>A Catalog of Tens of Thousands of Viruses from Human Metagenomes Reveals Hidden Associations with Chronic Diseases.</title>
        <authorList>
            <person name="Tisza M.J."/>
            <person name="Buck C.B."/>
        </authorList>
    </citation>
    <scope>NUCLEOTIDE SEQUENCE</scope>
    <source>
        <strain evidence="4">CtZ5d16</strain>
    </source>
</reference>
<feature type="compositionally biased region" description="Polar residues" evidence="2">
    <location>
        <begin position="623"/>
        <end position="638"/>
    </location>
</feature>
<feature type="coiled-coil region" evidence="1">
    <location>
        <begin position="1476"/>
        <end position="1522"/>
    </location>
</feature>
<feature type="compositionally biased region" description="Basic and acidic residues" evidence="2">
    <location>
        <begin position="29"/>
        <end position="43"/>
    </location>
</feature>
<proteinExistence type="predicted"/>
<feature type="region of interest" description="Disordered" evidence="2">
    <location>
        <begin position="658"/>
        <end position="700"/>
    </location>
</feature>
<dbReference type="InterPro" id="IPR041131">
    <property type="entry name" value="MuF_C"/>
</dbReference>
<feature type="region of interest" description="Disordered" evidence="2">
    <location>
        <begin position="572"/>
        <end position="596"/>
    </location>
</feature>
<feature type="domain" description="Phage MuF C-terminal" evidence="3">
    <location>
        <begin position="1104"/>
        <end position="1204"/>
    </location>
</feature>
<dbReference type="Pfam" id="PF18819">
    <property type="entry name" value="MuF_C"/>
    <property type="match status" value="1"/>
</dbReference>
<evidence type="ECO:0000256" key="1">
    <source>
        <dbReference type="SAM" id="Coils"/>
    </source>
</evidence>
<accession>A0A8S5QAJ7</accession>
<feature type="compositionally biased region" description="Polar residues" evidence="2">
    <location>
        <begin position="685"/>
        <end position="695"/>
    </location>
</feature>
<organism evidence="4">
    <name type="scientific">Podoviridae sp. ctZ5d16</name>
    <dbReference type="NCBI Taxonomy" id="2825257"/>
    <lineage>
        <taxon>Viruses</taxon>
        <taxon>Duplodnaviria</taxon>
        <taxon>Heunggongvirae</taxon>
        <taxon>Uroviricota</taxon>
        <taxon>Caudoviricetes</taxon>
    </lineage>
</organism>
<feature type="region of interest" description="Disordered" evidence="2">
    <location>
        <begin position="16"/>
        <end position="43"/>
    </location>
</feature>
<name>A0A8S5QAJ7_9CAUD</name>
<evidence type="ECO:0000256" key="2">
    <source>
        <dbReference type="SAM" id="MobiDB-lite"/>
    </source>
</evidence>
<evidence type="ECO:0000259" key="3">
    <source>
        <dbReference type="Pfam" id="PF18819"/>
    </source>
</evidence>
<feature type="compositionally biased region" description="Polar residues" evidence="2">
    <location>
        <begin position="579"/>
        <end position="590"/>
    </location>
</feature>
<feature type="region of interest" description="Disordered" evidence="2">
    <location>
        <begin position="623"/>
        <end position="646"/>
    </location>
</feature>
<protein>
    <recommendedName>
        <fullName evidence="3">Phage MuF C-terminal domain-containing protein</fullName>
    </recommendedName>
</protein>